<comment type="subcellular location">
    <subcellularLocation>
        <location evidence="5">Endoplasmic reticulum membrane</location>
        <topology evidence="5">Multi-pass membrane protein</topology>
    </subcellularLocation>
</comment>
<feature type="compositionally biased region" description="Basic residues" evidence="6">
    <location>
        <begin position="427"/>
        <end position="441"/>
    </location>
</feature>
<feature type="transmembrane region" description="Helical" evidence="5">
    <location>
        <begin position="6"/>
        <end position="24"/>
    </location>
</feature>
<evidence type="ECO:0000313" key="10">
    <source>
        <dbReference type="Proteomes" id="UP001152795"/>
    </source>
</evidence>
<dbReference type="SUPFAM" id="SSF50630">
    <property type="entry name" value="Acid proteases"/>
    <property type="match status" value="1"/>
</dbReference>
<dbReference type="GO" id="GO:0004519">
    <property type="term" value="F:endonuclease activity"/>
    <property type="evidence" value="ECO:0007669"/>
    <property type="project" value="UniProtKB-KW"/>
</dbReference>
<dbReference type="Gene3D" id="3.10.10.10">
    <property type="entry name" value="HIV Type 1 Reverse Transcriptase, subunit A, domain 1"/>
    <property type="match status" value="1"/>
</dbReference>
<feature type="compositionally biased region" description="Polar residues" evidence="6">
    <location>
        <begin position="498"/>
        <end position="511"/>
    </location>
</feature>
<dbReference type="Pfam" id="PF00078">
    <property type="entry name" value="RVT_1"/>
    <property type="match status" value="1"/>
</dbReference>
<dbReference type="InterPro" id="IPR043502">
    <property type="entry name" value="DNA/RNA_pol_sf"/>
</dbReference>
<dbReference type="GO" id="GO:0051604">
    <property type="term" value="P:protein maturation"/>
    <property type="evidence" value="ECO:0007669"/>
    <property type="project" value="InterPro"/>
</dbReference>
<dbReference type="InterPro" id="IPR050951">
    <property type="entry name" value="Retrovirus_Pol_polyprotein"/>
</dbReference>
<keyword evidence="4" id="KW-0378">Hydrolase</keyword>
<dbReference type="GO" id="GO:0016779">
    <property type="term" value="F:nucleotidyltransferase activity"/>
    <property type="evidence" value="ECO:0007669"/>
    <property type="project" value="UniProtKB-KW"/>
</dbReference>
<dbReference type="InterPro" id="IPR001969">
    <property type="entry name" value="Aspartic_peptidase_AS"/>
</dbReference>
<dbReference type="Pfam" id="PF06762">
    <property type="entry name" value="LMF1"/>
    <property type="match status" value="1"/>
</dbReference>
<comment type="caution">
    <text evidence="9">The sequence shown here is derived from an EMBL/GenBank/DDBJ whole genome shotgun (WGS) entry which is preliminary data.</text>
</comment>
<feature type="transmembrane region" description="Helical" evidence="5">
    <location>
        <begin position="131"/>
        <end position="150"/>
    </location>
</feature>
<dbReference type="InterPro" id="IPR021109">
    <property type="entry name" value="Peptidase_aspartic_dom_sf"/>
</dbReference>
<dbReference type="InterPro" id="IPR000477">
    <property type="entry name" value="RT_dom"/>
</dbReference>
<dbReference type="CDD" id="cd01647">
    <property type="entry name" value="RT_LTR"/>
    <property type="match status" value="1"/>
</dbReference>
<keyword evidence="5" id="KW-1133">Transmembrane helix</keyword>
<feature type="non-terminal residue" evidence="9">
    <location>
        <position position="1"/>
    </location>
</feature>
<dbReference type="GO" id="GO:0006508">
    <property type="term" value="P:proteolysis"/>
    <property type="evidence" value="ECO:0007669"/>
    <property type="project" value="InterPro"/>
</dbReference>
<reference evidence="9" key="1">
    <citation type="submission" date="2020-04" db="EMBL/GenBank/DDBJ databases">
        <authorList>
            <person name="Alioto T."/>
            <person name="Alioto T."/>
            <person name="Gomez Garrido J."/>
        </authorList>
    </citation>
    <scope>NUCLEOTIDE SEQUENCE</scope>
    <source>
        <strain evidence="9">A484AB</strain>
    </source>
</reference>
<evidence type="ECO:0000259" key="8">
    <source>
        <dbReference type="Pfam" id="PF06762"/>
    </source>
</evidence>
<evidence type="ECO:0000256" key="3">
    <source>
        <dbReference type="ARBA" id="ARBA00022722"/>
    </source>
</evidence>
<keyword evidence="2" id="KW-0548">Nucleotidyltransferase</keyword>
<feature type="compositionally biased region" description="Polar residues" evidence="6">
    <location>
        <begin position="639"/>
        <end position="667"/>
    </location>
</feature>
<keyword evidence="5" id="KW-0812">Transmembrane</keyword>
<keyword evidence="4" id="KW-0255">Endonuclease</keyword>
<feature type="compositionally biased region" description="Basic and acidic residues" evidence="6">
    <location>
        <begin position="484"/>
        <end position="496"/>
    </location>
</feature>
<proteinExistence type="inferred from homology"/>
<evidence type="ECO:0000256" key="1">
    <source>
        <dbReference type="ARBA" id="ARBA00022679"/>
    </source>
</evidence>
<keyword evidence="5" id="KW-0256">Endoplasmic reticulum</keyword>
<evidence type="ECO:0000256" key="6">
    <source>
        <dbReference type="SAM" id="MobiDB-lite"/>
    </source>
</evidence>
<dbReference type="Proteomes" id="UP001152795">
    <property type="component" value="Unassembled WGS sequence"/>
</dbReference>
<evidence type="ECO:0000259" key="7">
    <source>
        <dbReference type="Pfam" id="PF00078"/>
    </source>
</evidence>
<dbReference type="InterPro" id="IPR057434">
    <property type="entry name" value="LMF1/2_N"/>
</dbReference>
<dbReference type="FunFam" id="3.30.70.270:FF:000023">
    <property type="entry name" value="Pol"/>
    <property type="match status" value="1"/>
</dbReference>
<feature type="transmembrane region" description="Helical" evidence="5">
    <location>
        <begin position="102"/>
        <end position="124"/>
    </location>
</feature>
<feature type="compositionally biased region" description="Basic and acidic residues" evidence="6">
    <location>
        <begin position="415"/>
        <end position="426"/>
    </location>
</feature>
<feature type="non-terminal residue" evidence="9">
    <location>
        <position position="957"/>
    </location>
</feature>
<dbReference type="PANTHER" id="PTHR37984">
    <property type="entry name" value="PROTEIN CBG26694"/>
    <property type="match status" value="1"/>
</dbReference>
<feature type="domain" description="Lipase maturation factor 1/2 N-terminal" evidence="8">
    <location>
        <begin position="1"/>
        <end position="154"/>
    </location>
</feature>
<evidence type="ECO:0000256" key="5">
    <source>
        <dbReference type="RuleBase" id="RU361229"/>
    </source>
</evidence>
<evidence type="ECO:0000256" key="4">
    <source>
        <dbReference type="ARBA" id="ARBA00022759"/>
    </source>
</evidence>
<comment type="caution">
    <text evidence="5">Lacks conserved residue(s) required for the propagation of feature annotation.</text>
</comment>
<keyword evidence="3" id="KW-0540">Nuclease</keyword>
<feature type="region of interest" description="Disordered" evidence="6">
    <location>
        <begin position="639"/>
        <end position="674"/>
    </location>
</feature>
<dbReference type="AlphaFoldDB" id="A0A6S7JBM8"/>
<dbReference type="Gene3D" id="2.40.70.10">
    <property type="entry name" value="Acid Proteases"/>
    <property type="match status" value="1"/>
</dbReference>
<keyword evidence="5" id="KW-0472">Membrane</keyword>
<dbReference type="EMBL" id="CACRXK020015313">
    <property type="protein sequence ID" value="CAB4028197.1"/>
    <property type="molecule type" value="Genomic_DNA"/>
</dbReference>
<dbReference type="PROSITE" id="PS00141">
    <property type="entry name" value="ASP_PROTEASE"/>
    <property type="match status" value="1"/>
</dbReference>
<dbReference type="Gene3D" id="3.30.70.270">
    <property type="match status" value="2"/>
</dbReference>
<dbReference type="GO" id="GO:0005789">
    <property type="term" value="C:endoplasmic reticulum membrane"/>
    <property type="evidence" value="ECO:0007669"/>
    <property type="project" value="UniProtKB-SubCell"/>
</dbReference>
<feature type="transmembrane region" description="Helical" evidence="5">
    <location>
        <begin position="45"/>
        <end position="64"/>
    </location>
</feature>
<evidence type="ECO:0000256" key="2">
    <source>
        <dbReference type="ARBA" id="ARBA00022695"/>
    </source>
</evidence>
<gene>
    <name evidence="9" type="ORF">PACLA_8A077245</name>
</gene>
<comment type="function">
    <text evidence="5">Involved in the maturation of specific proteins in the endoplasmic reticulum.</text>
</comment>
<dbReference type="CDD" id="cd00303">
    <property type="entry name" value="retropepsin_like"/>
    <property type="match status" value="1"/>
</dbReference>
<dbReference type="PANTHER" id="PTHR37984:SF5">
    <property type="entry name" value="PROTEIN NYNRIN-LIKE"/>
    <property type="match status" value="1"/>
</dbReference>
<accession>A0A6S7JBM8</accession>
<dbReference type="GO" id="GO:0004190">
    <property type="term" value="F:aspartic-type endopeptidase activity"/>
    <property type="evidence" value="ECO:0007669"/>
    <property type="project" value="InterPro"/>
</dbReference>
<feature type="region of interest" description="Disordered" evidence="6">
    <location>
        <begin position="398"/>
        <end position="444"/>
    </location>
</feature>
<sequence length="957" mass="108942">DALLLETGFLAILIAPFNISLDLRNRKFCYIKFGRSEYSANNSPVSFWLLKWLLFRLMFSSGVVKLTYMDRTWWNLTALNWHYESQCIPSPLAWYFHHLPEWFQKLSVVMTYVIEIGIPFLFFFPVRILRLFAAFAQLVLSKIIIVLSNVKALSLNFLYPISEWGGTGGHCHTEFCFAYQFVQRVGCWESTKKRIRKRPRRYIIFGDEFILMLNPNEEEVNTEEISMATTLDLKPPPPFDAEGDNSSLAQRWKEWRERFNMYTVAANIKDDAQKRAVLLYVAGPSVHKIFKTLQDTGTDFKTALEKLDEYFQPQKNVIYERYVFKQTHPTPGESVDSYITRLRTLAETCEFESAENEIRDQFVMTCSSHGFRTKLLRETDLTLAKLITMARAKELAEKQASNISGHNNSRNNVNRVKDEGNDEAKDKVRHAKYVPKPHKQNQCRNCGNEFKQGHKDVCPAKGKTCRACGKLNHFARVCRSRKNPPKDSKKDSRESVRVAQQQTQKQSPPNSSDDEYTFAVSSSKITNIQIQINGTPIAVTIDSGATTNILDSEAFACIRKRNKHVQLEPTQTNIYAYNAVQPLPLLGKCRLAVESNGKRTISTFYVVNGKAGSLLGNETAAELGILKIKVNEVSKFHSMKTTGSRGRNEINTGSHSNGSDANSQSDSGNREIRDRNTLKNIDINTQKILDKFPELSDGIGCLQNYEQSLHVDRTVTPIAQRPRRVPFHLRKQVSDKLEELQSLDIIEPAEGPTSWLDLKAGYHQIVLEENSRNITTFCTHKGLFRYKRLPFGLSCASEVFQNAIQQALQGLHGVRNIADDIIVWGKTQTQHDKNLEALLQRLVVKKLTLNLEKCKVNQPSLWFYGYILSKDGLSADPKKVEAIKNFKTPADVSQLRSFLGLANYCSRFIKDFCTLTAPLRELTTKSCKWSWSTMHEKAFTKVKNAIASDLDASPVGL</sequence>
<dbReference type="SUPFAM" id="SSF56672">
    <property type="entry name" value="DNA/RNA polymerases"/>
    <property type="match status" value="1"/>
</dbReference>
<feature type="compositionally biased region" description="Polar residues" evidence="6">
    <location>
        <begin position="399"/>
        <end position="414"/>
    </location>
</feature>
<feature type="region of interest" description="Disordered" evidence="6">
    <location>
        <begin position="479"/>
        <end position="516"/>
    </location>
</feature>
<protein>
    <recommendedName>
        <fullName evidence="5">Lipase maturation factor</fullName>
    </recommendedName>
</protein>
<evidence type="ECO:0000313" key="9">
    <source>
        <dbReference type="EMBL" id="CAB4028197.1"/>
    </source>
</evidence>
<organism evidence="9 10">
    <name type="scientific">Paramuricea clavata</name>
    <name type="common">Red gorgonian</name>
    <name type="synonym">Violescent sea-whip</name>
    <dbReference type="NCBI Taxonomy" id="317549"/>
    <lineage>
        <taxon>Eukaryota</taxon>
        <taxon>Metazoa</taxon>
        <taxon>Cnidaria</taxon>
        <taxon>Anthozoa</taxon>
        <taxon>Octocorallia</taxon>
        <taxon>Malacalcyonacea</taxon>
        <taxon>Plexauridae</taxon>
        <taxon>Paramuricea</taxon>
    </lineage>
</organism>
<keyword evidence="1" id="KW-0808">Transferase</keyword>
<keyword evidence="10" id="KW-1185">Reference proteome</keyword>
<comment type="similarity">
    <text evidence="5">Belongs to the lipase maturation factor family.</text>
</comment>
<dbReference type="OrthoDB" id="10060843at2759"/>
<dbReference type="InterPro" id="IPR043128">
    <property type="entry name" value="Rev_trsase/Diguanyl_cyclase"/>
</dbReference>
<name>A0A6S7JBM8_PARCT</name>
<feature type="domain" description="Reverse transcriptase" evidence="7">
    <location>
        <begin position="754"/>
        <end position="867"/>
    </location>
</feature>